<accession>A0A6J1H6R4</accession>
<dbReference type="GeneID" id="111460625"/>
<keyword evidence="2" id="KW-1185">Reference proteome</keyword>
<dbReference type="PANTHER" id="PTHR33143:SF63">
    <property type="entry name" value="F16F4.1 PROTEIN"/>
    <property type="match status" value="1"/>
</dbReference>
<evidence type="ECO:0000256" key="1">
    <source>
        <dbReference type="SAM" id="MobiDB-lite"/>
    </source>
</evidence>
<name>A0A6J1H6R4_CUCMO</name>
<evidence type="ECO:0000313" key="3">
    <source>
        <dbReference type="RefSeq" id="XP_022959600.1"/>
    </source>
</evidence>
<dbReference type="RefSeq" id="XP_022959600.1">
    <property type="nucleotide sequence ID" value="XM_023103832.1"/>
</dbReference>
<dbReference type="InterPro" id="IPR039607">
    <property type="entry name" value="VQ_8/17/18/20/21/25"/>
</dbReference>
<organism evidence="2 3">
    <name type="scientific">Cucurbita moschata</name>
    <name type="common">Winter crookneck squash</name>
    <name type="synonym">Cucurbita pepo var. moschata</name>
    <dbReference type="NCBI Taxonomy" id="3662"/>
    <lineage>
        <taxon>Eukaryota</taxon>
        <taxon>Viridiplantae</taxon>
        <taxon>Streptophyta</taxon>
        <taxon>Embryophyta</taxon>
        <taxon>Tracheophyta</taxon>
        <taxon>Spermatophyta</taxon>
        <taxon>Magnoliopsida</taxon>
        <taxon>eudicotyledons</taxon>
        <taxon>Gunneridae</taxon>
        <taxon>Pentapetalae</taxon>
        <taxon>rosids</taxon>
        <taxon>fabids</taxon>
        <taxon>Cucurbitales</taxon>
        <taxon>Cucurbitaceae</taxon>
        <taxon>Cucurbiteae</taxon>
        <taxon>Cucurbita</taxon>
    </lineage>
</organism>
<dbReference type="GO" id="GO:0005634">
    <property type="term" value="C:nucleus"/>
    <property type="evidence" value="ECO:0007669"/>
    <property type="project" value="TreeGrafter"/>
</dbReference>
<dbReference type="KEGG" id="cmos:111460625"/>
<evidence type="ECO:0000313" key="2">
    <source>
        <dbReference type="Proteomes" id="UP000504609"/>
    </source>
</evidence>
<dbReference type="Proteomes" id="UP000504609">
    <property type="component" value="Unplaced"/>
</dbReference>
<feature type="region of interest" description="Disordered" evidence="1">
    <location>
        <begin position="75"/>
        <end position="112"/>
    </location>
</feature>
<sequence>MGSSRFSSGFYPPEKWVEQPLQISKYSRSIKKPPLPPSSAIPRQAIIKYKVKPKIIHVKTPAEFKYIVQLLTGSPNHPPPDPLDSPVLSPRTPQSPPQPDPVDESVLNPPPCEEISIYDYDWEEPSYPIPIPPANFKNITSSYYP</sequence>
<dbReference type="PANTHER" id="PTHR33143">
    <property type="entry name" value="F16F4.1 PROTEIN-RELATED"/>
    <property type="match status" value="1"/>
</dbReference>
<gene>
    <name evidence="3" type="primary">LOC111460625</name>
</gene>
<reference evidence="3" key="1">
    <citation type="submission" date="2025-08" db="UniProtKB">
        <authorList>
            <consortium name="RefSeq"/>
        </authorList>
    </citation>
    <scope>IDENTIFICATION</scope>
    <source>
        <tissue evidence="3">Young leaves</tissue>
    </source>
</reference>
<protein>
    <submittedName>
        <fullName evidence="3">Extensin-like</fullName>
    </submittedName>
</protein>
<proteinExistence type="predicted"/>
<dbReference type="AlphaFoldDB" id="A0A6J1H6R4"/>